<evidence type="ECO:0000256" key="4">
    <source>
        <dbReference type="ARBA" id="ARBA00022857"/>
    </source>
</evidence>
<gene>
    <name evidence="8" type="ORF">VU01_10846</name>
</gene>
<dbReference type="GO" id="GO:0051536">
    <property type="term" value="F:iron-sulfur cluster binding"/>
    <property type="evidence" value="ECO:0007669"/>
    <property type="project" value="UniProtKB-KW"/>
</dbReference>
<dbReference type="SUPFAM" id="SSF51905">
    <property type="entry name" value="FAD/NAD(P)-binding domain"/>
    <property type="match status" value="1"/>
</dbReference>
<evidence type="ECO:0000259" key="7">
    <source>
        <dbReference type="Pfam" id="PF01593"/>
    </source>
</evidence>
<keyword evidence="5" id="KW-0408">Iron</keyword>
<reference evidence="8 9" key="1">
    <citation type="submission" date="2017-01" db="EMBL/GenBank/DDBJ databases">
        <title>The cable genome- insights into the physiology and evolution of filamentous bacteria capable of sulfide oxidation via long distance electron transfer.</title>
        <authorList>
            <person name="Schreiber L."/>
            <person name="Bjerg J.T."/>
            <person name="Boggild A."/>
            <person name="Van De Vossenberg J."/>
            <person name="Meysman F."/>
            <person name="Nielsen L.P."/>
            <person name="Schramm A."/>
            <person name="Kjeldsen K.U."/>
        </authorList>
    </citation>
    <scope>NUCLEOTIDE SEQUENCE [LARGE SCALE GENOMIC DNA]</scope>
    <source>
        <strain evidence="8">A5</strain>
    </source>
</reference>
<name>A0A444JF87_9BACT</name>
<protein>
    <submittedName>
        <fullName evidence="8">GMC oxidoreductase</fullName>
    </submittedName>
</protein>
<dbReference type="InterPro" id="IPR002937">
    <property type="entry name" value="Amino_oxidase"/>
</dbReference>
<keyword evidence="5" id="KW-0479">Metal-binding</keyword>
<sequence>MISRRDFLRISAMASAAALVNWQCPSALARGRKKGRGEYDAIIIGAGLGGLSCAALLARQGFKPLVIEKNRKPGGYATSFERQGFTCEASLHGVSGMPLSQQVLGQLGIADKLTFVPHDFSWSSRYPGLPLDLPQPPRDEFGQANPSVALSNAYAALLNSFGGMLTADELAVDEELESTDLHQPGFLGYMNCWAGLLADINKFYSPDGGMPDDPSQFPELYPAWYSIMDKTLDQLFQDYKITTPALTAILGQSWPYYGLPPSQLPAWVYLWFTGMYYGYGKFYIQGTSSSLSDALVETIKTAGGKVLLSTEVDEIIIEDEKAVGVKIKKGRSHRHYKKYYAHAVVSNVAVPVTFEKLLPQGSSVYLSDYLDNVAAGQPSTSHFNVWLGLDLSKDNGTFMEYYEQLGSDSVLHYGFNHDDAYDALLQCDPERAVVAVLAHDKILPEYSPDGHLTLTLSMLSGYEPWKKFEEDYFANGRHHRRRKKEYYKEKARIAEQLISFVEKQALPGLSDLIVMQEASTPLTNVRFTNNTQGAIYGYDQTMDNSGFTRLARFGQRTPIEGLYLAGAWSYPGGGFEPVMLSGVEAVKCMMEDWGYPV</sequence>
<dbReference type="InterPro" id="IPR006311">
    <property type="entry name" value="TAT_signal"/>
</dbReference>
<keyword evidence="1" id="KW-0285">Flavoprotein</keyword>
<keyword evidence="9" id="KW-1185">Reference proteome</keyword>
<dbReference type="EMBL" id="MTKS01000084">
    <property type="protein sequence ID" value="RWX51770.1"/>
    <property type="molecule type" value="Genomic_DNA"/>
</dbReference>
<keyword evidence="3" id="KW-0274">FAD</keyword>
<dbReference type="Proteomes" id="UP000288892">
    <property type="component" value="Unassembled WGS sequence"/>
</dbReference>
<dbReference type="Pfam" id="PF01593">
    <property type="entry name" value="Amino_oxidase"/>
    <property type="match status" value="1"/>
</dbReference>
<keyword evidence="2" id="KW-0732">Signal</keyword>
<evidence type="ECO:0000313" key="8">
    <source>
        <dbReference type="EMBL" id="RWX51770.1"/>
    </source>
</evidence>
<organism evidence="8 9">
    <name type="scientific">Candidatus Electrothrix marina</name>
    <dbReference type="NCBI Taxonomy" id="1859130"/>
    <lineage>
        <taxon>Bacteria</taxon>
        <taxon>Pseudomonadati</taxon>
        <taxon>Thermodesulfobacteriota</taxon>
        <taxon>Desulfobulbia</taxon>
        <taxon>Desulfobulbales</taxon>
        <taxon>Desulfobulbaceae</taxon>
        <taxon>Candidatus Electrothrix</taxon>
    </lineage>
</organism>
<accession>A0A444JF87</accession>
<dbReference type="GO" id="GO:0016491">
    <property type="term" value="F:oxidoreductase activity"/>
    <property type="evidence" value="ECO:0007669"/>
    <property type="project" value="InterPro"/>
</dbReference>
<dbReference type="AlphaFoldDB" id="A0A444JF87"/>
<dbReference type="InterPro" id="IPR052206">
    <property type="entry name" value="Retinol_saturase"/>
</dbReference>
<feature type="domain" description="Amine oxidase" evidence="7">
    <location>
        <begin position="48"/>
        <end position="589"/>
    </location>
</feature>
<dbReference type="Gene3D" id="3.50.50.60">
    <property type="entry name" value="FAD/NAD(P)-binding domain"/>
    <property type="match status" value="2"/>
</dbReference>
<dbReference type="PROSITE" id="PS51318">
    <property type="entry name" value="TAT"/>
    <property type="match status" value="1"/>
</dbReference>
<comment type="caution">
    <text evidence="8">The sequence shown here is derived from an EMBL/GenBank/DDBJ whole genome shotgun (WGS) entry which is preliminary data.</text>
</comment>
<dbReference type="GO" id="GO:0030313">
    <property type="term" value="C:cell envelope"/>
    <property type="evidence" value="ECO:0007669"/>
    <property type="project" value="UniProtKB-SubCell"/>
</dbReference>
<evidence type="ECO:0000256" key="1">
    <source>
        <dbReference type="ARBA" id="ARBA00022630"/>
    </source>
</evidence>
<evidence type="ECO:0000256" key="3">
    <source>
        <dbReference type="ARBA" id="ARBA00022827"/>
    </source>
</evidence>
<evidence type="ECO:0000313" key="9">
    <source>
        <dbReference type="Proteomes" id="UP000288892"/>
    </source>
</evidence>
<proteinExistence type="predicted"/>
<dbReference type="PANTHER" id="PTHR46091:SF3">
    <property type="entry name" value="AMINE OXIDASE DOMAIN-CONTAINING PROTEIN"/>
    <property type="match status" value="1"/>
</dbReference>
<evidence type="ECO:0000256" key="2">
    <source>
        <dbReference type="ARBA" id="ARBA00022729"/>
    </source>
</evidence>
<evidence type="ECO:0000256" key="6">
    <source>
        <dbReference type="ARBA" id="ARBA00023027"/>
    </source>
</evidence>
<evidence type="ECO:0000256" key="5">
    <source>
        <dbReference type="ARBA" id="ARBA00023014"/>
    </source>
</evidence>
<keyword evidence="4" id="KW-0521">NADP</keyword>
<keyword evidence="5" id="KW-0411">Iron-sulfur</keyword>
<keyword evidence="6" id="KW-0520">NAD</keyword>
<dbReference type="InterPro" id="IPR036188">
    <property type="entry name" value="FAD/NAD-bd_sf"/>
</dbReference>
<dbReference type="PANTHER" id="PTHR46091">
    <property type="entry name" value="BLR7054 PROTEIN"/>
    <property type="match status" value="1"/>
</dbReference>